<evidence type="ECO:0008006" key="2">
    <source>
        <dbReference type="Google" id="ProtNLM"/>
    </source>
</evidence>
<dbReference type="Gene3D" id="3.90.550.10">
    <property type="entry name" value="Spore Coat Polysaccharide Biosynthesis Protein SpsA, Chain A"/>
    <property type="match status" value="1"/>
</dbReference>
<name>A0A5J6VL16_9VIRU</name>
<proteinExistence type="predicted"/>
<dbReference type="SUPFAM" id="SSF53756">
    <property type="entry name" value="UDP-Glycosyltransferase/glycogen phosphorylase"/>
    <property type="match status" value="1"/>
</dbReference>
<accession>A0A5J6VL16</accession>
<dbReference type="Gene3D" id="3.40.50.2000">
    <property type="entry name" value="Glycogen Phosphorylase B"/>
    <property type="match status" value="1"/>
</dbReference>
<dbReference type="PANTHER" id="PTHR46656:SF3">
    <property type="entry name" value="PUTATIVE-RELATED"/>
    <property type="match status" value="1"/>
</dbReference>
<sequence>MSGLKNQSMMPIVPLISFIITHKDRLKYLIKTLPLNLKHNYKYRKYIEFIVVNFNSPNTHDVKFDIFIKKLARKYKFLRYYHRTLQHWHACKAKNIAHEYCKTCICVNLDADNYCMGLAGLILSTYKKSPPLQTIMHMTSDKTGDGTFGRVIYPRVLFELVGGYDEHLQPYGGEEIHLIFKMMKFLIWRKQHTYFYYVYKALERHDCLHIIKDKMIICNQLDEKFHHYIGAIRNKHGDTLKCISSNLTTREMFKYNMRYLRKTLTDVFYDEFDALTKMNSLHWDKLGFLWDKDSPIKQHNVIFSATLYNYFKNKTFTGFPPRFYFSRFFKCPNLVTTILDANTHRLLNTRELLHIKARNKNNHKEFCSGYTLIKFIRRIAPRGIKYIGRIGLTGYSDAARSYLYMLNHYHNVTFDSPDKPTWDKLQDDTQDETHNNIFKQLYKKSIEYDIIIIHLYPSKWKQFYEKGKTCYGMTAWESTRIPKSWDKHLDQVDRILVPCEWNRMLFQAHTKTPVYVWHHLCHNRRTNIKSTSIIERMNLNKNIFMFFSVGEWVTRKRLELLIKLFKEVFPSRGASHACLVIKTNDAPDIALPENIILINKRIPQNEMTALMERCNCYVSLTAGEGAGMNLLWAAKLEKPIIAPNFGGHLDYISGDFLPYTMVPAKCSRVKWFNGTSQWCLVDEKAVKQRLYNEYLAKHDECLAKHDTNKVLETRTKLKITLNKVCMEFEFFTNE</sequence>
<dbReference type="SUPFAM" id="SSF53448">
    <property type="entry name" value="Nucleotide-diphospho-sugar transferases"/>
    <property type="match status" value="1"/>
</dbReference>
<protein>
    <recommendedName>
        <fullName evidence="2">Glycosyl transferase family 1 domain-containing protein</fullName>
    </recommendedName>
</protein>
<dbReference type="PANTHER" id="PTHR46656">
    <property type="entry name" value="PUTATIVE-RELATED"/>
    <property type="match status" value="1"/>
</dbReference>
<evidence type="ECO:0000313" key="1">
    <source>
        <dbReference type="EMBL" id="QFG74131.1"/>
    </source>
</evidence>
<reference evidence="1" key="1">
    <citation type="journal article" date="2019" name="Philos. Trans. R. Soc. Lond., B, Biol. Sci.">
        <title>Targeted metagenomic recovery of four divergent viruses reveals shared and distinctive characteristics of giant viruses of marine eukaryotes.</title>
        <authorList>
            <person name="Needham D.M."/>
            <person name="Poirier C."/>
            <person name="Hehenberger E."/>
            <person name="Jimenez V."/>
            <person name="Swalwell J.E."/>
            <person name="Santoro A.E."/>
            <person name="Worden A.Z."/>
        </authorList>
    </citation>
    <scope>NUCLEOTIDE SEQUENCE</scope>
    <source>
        <strain evidence="1">OPacV-662</strain>
    </source>
</reference>
<dbReference type="InterPro" id="IPR029044">
    <property type="entry name" value="Nucleotide-diphossugar_trans"/>
</dbReference>
<dbReference type="CDD" id="cd00761">
    <property type="entry name" value="Glyco_tranf_GTA_type"/>
    <property type="match status" value="1"/>
</dbReference>
<organism evidence="1">
    <name type="scientific">Megaviridae environmental sample</name>
    <dbReference type="NCBI Taxonomy" id="1737588"/>
    <lineage>
        <taxon>Viruses</taxon>
        <taxon>Varidnaviria</taxon>
        <taxon>Bamfordvirae</taxon>
        <taxon>Nucleocytoviricota</taxon>
        <taxon>Megaviricetes</taxon>
        <taxon>Imitervirales</taxon>
        <taxon>Mimiviridae</taxon>
        <taxon>environmental samples</taxon>
    </lineage>
</organism>
<dbReference type="EMBL" id="MN448280">
    <property type="protein sequence ID" value="QFG74131.1"/>
    <property type="molecule type" value="Genomic_DNA"/>
</dbReference>